<dbReference type="EMBL" id="PTJA01000003">
    <property type="protein sequence ID" value="PPK82073.1"/>
    <property type="molecule type" value="Genomic_DNA"/>
</dbReference>
<keyword evidence="2" id="KW-1185">Reference proteome</keyword>
<gene>
    <name evidence="1" type="ORF">BXY41_103288</name>
</gene>
<accession>A0A2S6HW31</accession>
<dbReference type="SUPFAM" id="SSF53448">
    <property type="entry name" value="Nucleotide-diphospho-sugar transferases"/>
    <property type="match status" value="1"/>
</dbReference>
<sequence>MSLVHTLLFMLRQGQDMKFALSCLKSLEKSTYKTIVVYNQGDLTNDNLKNFLKENFKLDCHIIGDGTNVGTTVGRQKCFEYIWKNIPDTLYISELHLDMVFSPNWETPLVTYLENNEEPLISCGIVDKKGAMPFLNKTAVLPEQLSQYDDFLLGLRTDSVVQGFTNPCIHVSEILKKTGGYNAAFLKGRQCFEDDSMLLGYYYYYGTKRGWYPKVNYNSVVYHEIAGQRMTAGGKSADNYDGLVKQYGTMGLKALSELHGSPWHKQYFLTRYQEGLNK</sequence>
<evidence type="ECO:0000313" key="1">
    <source>
        <dbReference type="EMBL" id="PPK82073.1"/>
    </source>
</evidence>
<protein>
    <recommendedName>
        <fullName evidence="3">GT2 family glycosyltransferase</fullName>
    </recommendedName>
</protein>
<proteinExistence type="predicted"/>
<comment type="caution">
    <text evidence="1">The sequence shown here is derived from an EMBL/GenBank/DDBJ whole genome shotgun (WGS) entry which is preliminary data.</text>
</comment>
<name>A0A2S6HW31_9FIRM</name>
<dbReference type="RefSeq" id="WP_104436124.1">
    <property type="nucleotide sequence ID" value="NZ_PTJA01000003.1"/>
</dbReference>
<organism evidence="1 2">
    <name type="scientific">Lacrimispora xylanisolvens</name>
    <dbReference type="NCBI Taxonomy" id="384636"/>
    <lineage>
        <taxon>Bacteria</taxon>
        <taxon>Bacillati</taxon>
        <taxon>Bacillota</taxon>
        <taxon>Clostridia</taxon>
        <taxon>Lachnospirales</taxon>
        <taxon>Lachnospiraceae</taxon>
        <taxon>Lacrimispora</taxon>
    </lineage>
</organism>
<dbReference type="InterPro" id="IPR029044">
    <property type="entry name" value="Nucleotide-diphossugar_trans"/>
</dbReference>
<dbReference type="Gene3D" id="3.90.550.10">
    <property type="entry name" value="Spore Coat Polysaccharide Biosynthesis Protein SpsA, Chain A"/>
    <property type="match status" value="1"/>
</dbReference>
<dbReference type="Proteomes" id="UP000237749">
    <property type="component" value="Unassembled WGS sequence"/>
</dbReference>
<reference evidence="1 2" key="1">
    <citation type="submission" date="2018-02" db="EMBL/GenBank/DDBJ databases">
        <title>Genomic Encyclopedia of Archaeal and Bacterial Type Strains, Phase II (KMG-II): from individual species to whole genera.</title>
        <authorList>
            <person name="Goeker M."/>
        </authorList>
    </citation>
    <scope>NUCLEOTIDE SEQUENCE [LARGE SCALE GENOMIC DNA]</scope>
    <source>
        <strain evidence="1 2">DSM 3808</strain>
    </source>
</reference>
<evidence type="ECO:0000313" key="2">
    <source>
        <dbReference type="Proteomes" id="UP000237749"/>
    </source>
</evidence>
<evidence type="ECO:0008006" key="3">
    <source>
        <dbReference type="Google" id="ProtNLM"/>
    </source>
</evidence>
<dbReference type="AlphaFoldDB" id="A0A2S6HW31"/>